<evidence type="ECO:0000313" key="3">
    <source>
        <dbReference type="Proteomes" id="UP000033867"/>
    </source>
</evidence>
<name>A0A0G1E8N4_9BACT</name>
<sequence length="59" mass="6711">MVDDNDPIKDEPAEEAPNKEVVELMESHDLDKDTAERVQEIMEDLGVDEDDAVELEELL</sequence>
<protein>
    <submittedName>
        <fullName evidence="2">Uncharacterized protein</fullName>
    </submittedName>
</protein>
<reference evidence="2 3" key="1">
    <citation type="journal article" date="2015" name="Nature">
        <title>rRNA introns, odd ribosomes, and small enigmatic genomes across a large radiation of phyla.</title>
        <authorList>
            <person name="Brown C.T."/>
            <person name="Hug L.A."/>
            <person name="Thomas B.C."/>
            <person name="Sharon I."/>
            <person name="Castelle C.J."/>
            <person name="Singh A."/>
            <person name="Wilkins M.J."/>
            <person name="Williams K.H."/>
            <person name="Banfield J.F."/>
        </authorList>
    </citation>
    <scope>NUCLEOTIDE SEQUENCE [LARGE SCALE GENOMIC DNA]</scope>
</reference>
<accession>A0A0G1E8N4</accession>
<dbReference type="EMBL" id="LCEK01000040">
    <property type="protein sequence ID" value="KKS70938.1"/>
    <property type="molecule type" value="Genomic_DNA"/>
</dbReference>
<dbReference type="Proteomes" id="UP000033867">
    <property type="component" value="Unassembled WGS sequence"/>
</dbReference>
<feature type="region of interest" description="Disordered" evidence="1">
    <location>
        <begin position="1"/>
        <end position="21"/>
    </location>
</feature>
<evidence type="ECO:0000313" key="2">
    <source>
        <dbReference type="EMBL" id="KKS70938.1"/>
    </source>
</evidence>
<comment type="caution">
    <text evidence="2">The sequence shown here is derived from an EMBL/GenBank/DDBJ whole genome shotgun (WGS) entry which is preliminary data.</text>
</comment>
<evidence type="ECO:0000256" key="1">
    <source>
        <dbReference type="SAM" id="MobiDB-lite"/>
    </source>
</evidence>
<proteinExistence type="predicted"/>
<dbReference type="AlphaFoldDB" id="A0A0G1E8N4"/>
<organism evidence="2 3">
    <name type="scientific">Candidatus Magasanikbacteria bacterium GW2011_GWE2_42_7</name>
    <dbReference type="NCBI Taxonomy" id="1619052"/>
    <lineage>
        <taxon>Bacteria</taxon>
        <taxon>Candidatus Magasanikiibacteriota</taxon>
    </lineage>
</organism>
<gene>
    <name evidence="2" type="ORF">UV42_C0040G0008</name>
</gene>